<organism evidence="1 2">
    <name type="scientific">Epicoccum nigrum</name>
    <name type="common">Soil fungus</name>
    <name type="synonym">Epicoccum purpurascens</name>
    <dbReference type="NCBI Taxonomy" id="105696"/>
    <lineage>
        <taxon>Eukaryota</taxon>
        <taxon>Fungi</taxon>
        <taxon>Dikarya</taxon>
        <taxon>Ascomycota</taxon>
        <taxon>Pezizomycotina</taxon>
        <taxon>Dothideomycetes</taxon>
        <taxon>Pleosporomycetidae</taxon>
        <taxon>Pleosporales</taxon>
        <taxon>Pleosporineae</taxon>
        <taxon>Didymellaceae</taxon>
        <taxon>Epicoccum</taxon>
    </lineage>
</organism>
<keyword evidence="2" id="KW-1185">Reference proteome</keyword>
<accession>A0A1Y2LKT6</accession>
<evidence type="ECO:0000313" key="2">
    <source>
        <dbReference type="Proteomes" id="UP000193240"/>
    </source>
</evidence>
<gene>
    <name evidence="1" type="ORF">B5807_11693</name>
</gene>
<evidence type="ECO:0000313" key="1">
    <source>
        <dbReference type="EMBL" id="OSS43817.1"/>
    </source>
</evidence>
<proteinExistence type="predicted"/>
<dbReference type="EMBL" id="KZ107861">
    <property type="protein sequence ID" value="OSS43817.1"/>
    <property type="molecule type" value="Genomic_DNA"/>
</dbReference>
<dbReference type="Proteomes" id="UP000193240">
    <property type="component" value="Unassembled WGS sequence"/>
</dbReference>
<dbReference type="InParanoid" id="A0A1Y2LKT6"/>
<reference evidence="1 2" key="1">
    <citation type="journal article" date="2017" name="Genome Announc.">
        <title>Genome sequence of the saprophytic ascomycete Epicoccum nigrum ICMP 19927 strain isolated from New Zealand.</title>
        <authorList>
            <person name="Fokin M."/>
            <person name="Fleetwood D."/>
            <person name="Weir B.S."/>
            <person name="Villas-Boas S.G."/>
        </authorList>
    </citation>
    <scope>NUCLEOTIDE SEQUENCE [LARGE SCALE GENOMIC DNA]</scope>
    <source>
        <strain evidence="1 2">ICMP 19927</strain>
    </source>
</reference>
<sequence length="105" mass="11987">MIIVAISVDTATHYTSWWITLSRGSLLPRPHQNTTTTSMPPHQHQLDASKERQIQLALKALKLNFWNYHHKSVQKHLPEAATVSTGHHASFHVDVTPVEPLLRPW</sequence>
<dbReference type="AlphaFoldDB" id="A0A1Y2LKT6"/>
<protein>
    <submittedName>
        <fullName evidence="1">Uncharacterized protein</fullName>
    </submittedName>
</protein>
<name>A0A1Y2LKT6_EPING</name>